<dbReference type="PANTHER" id="PTHR10632">
    <property type="entry name" value="SULFIDE:QUINONE OXIDOREDUCTASE"/>
    <property type="match status" value="1"/>
</dbReference>
<dbReference type="PANTHER" id="PTHR10632:SF2">
    <property type="entry name" value="SULFIDE:QUINONE OXIDOREDUCTASE, MITOCHONDRIAL"/>
    <property type="match status" value="1"/>
</dbReference>
<sequence length="470" mass="52700">MNQEPKKTLNIESNLSRRDAIKLIGISPVAAMVIANGSMSSEAEAATDVKGKIVIIGAGAGGIMAMAHLKSKISNPDITIIAPNETHLYQPGQVFIATGVYQTEDIIMNNNDFIPSDVNWIKDEVKNIDADSNKITLRNGEDVSYDYLVIATGAACNYDWIEGLKKEDIGTNGLSSVYLSDFEKGTADGGSTSWTWLKDITKEIESGKKPRVIFTQPRTAIKCGGAPQKMLCLCADYLKQKKLHTEMIFTTAGGKLFSLKNIADELQKAQDSYEGMSTKFKHNLIKVDVKNKKATFHYIYEHKDEWGIESMEEEVVLDYDYLHIVPPMSPVEAVRESNLVWEEGPEKGWLEVDKFTLQHRRYKNIFGIGDVCGIPMGKTGGSARHHAPIVAKNIISVMGNKPLEEKFDGYTVCPLKPRYGEIIMAEFGYDGPMPSIPFWKDISVPRYSWWVFDVYMLKHMYKHLMMRGLM</sequence>
<evidence type="ECO:0000313" key="2">
    <source>
        <dbReference type="EMBL" id="QOY55764.1"/>
    </source>
</evidence>
<dbReference type="KEGG" id="smas:HUE87_05940"/>
<dbReference type="GO" id="GO:0071949">
    <property type="term" value="F:FAD binding"/>
    <property type="evidence" value="ECO:0007669"/>
    <property type="project" value="TreeGrafter"/>
</dbReference>
<dbReference type="PROSITE" id="PS51318">
    <property type="entry name" value="TAT"/>
    <property type="match status" value="1"/>
</dbReference>
<dbReference type="InterPro" id="IPR023753">
    <property type="entry name" value="FAD/NAD-binding_dom"/>
</dbReference>
<dbReference type="InterPro" id="IPR006311">
    <property type="entry name" value="TAT_signal"/>
</dbReference>
<dbReference type="RefSeq" id="WP_194367802.1">
    <property type="nucleotide sequence ID" value="NZ_CP054493.1"/>
</dbReference>
<dbReference type="InterPro" id="IPR036188">
    <property type="entry name" value="FAD/NAD-bd_sf"/>
</dbReference>
<name>A0A7S7M2B4_9BACT</name>
<keyword evidence="3" id="KW-1185">Reference proteome</keyword>
<proteinExistence type="predicted"/>
<dbReference type="Gene3D" id="3.50.50.60">
    <property type="entry name" value="FAD/NAD(P)-binding domain"/>
    <property type="match status" value="2"/>
</dbReference>
<evidence type="ECO:0000259" key="1">
    <source>
        <dbReference type="Pfam" id="PF07992"/>
    </source>
</evidence>
<gene>
    <name evidence="2" type="ORF">HUE87_05940</name>
</gene>
<dbReference type="GO" id="GO:0070221">
    <property type="term" value="P:sulfide oxidation, using sulfide:quinone oxidoreductase"/>
    <property type="evidence" value="ECO:0007669"/>
    <property type="project" value="TreeGrafter"/>
</dbReference>
<feature type="domain" description="FAD/NAD(P)-binding" evidence="1">
    <location>
        <begin position="52"/>
        <end position="169"/>
    </location>
</feature>
<accession>A0A7S7M2B4</accession>
<organism evidence="2 3">
    <name type="scientific">Candidatus Sulfurimonas marisnigri</name>
    <dbReference type="NCBI Taxonomy" id="2740405"/>
    <lineage>
        <taxon>Bacteria</taxon>
        <taxon>Pseudomonadati</taxon>
        <taxon>Campylobacterota</taxon>
        <taxon>Epsilonproteobacteria</taxon>
        <taxon>Campylobacterales</taxon>
        <taxon>Sulfurimonadaceae</taxon>
        <taxon>Sulfurimonas</taxon>
    </lineage>
</organism>
<dbReference type="SUPFAM" id="SSF51905">
    <property type="entry name" value="FAD/NAD(P)-binding domain"/>
    <property type="match status" value="2"/>
</dbReference>
<dbReference type="Proteomes" id="UP000593836">
    <property type="component" value="Chromosome"/>
</dbReference>
<dbReference type="AlphaFoldDB" id="A0A7S7M2B4"/>
<dbReference type="GO" id="GO:0070224">
    <property type="term" value="F:sulfide:quinone oxidoreductase activity"/>
    <property type="evidence" value="ECO:0007669"/>
    <property type="project" value="TreeGrafter"/>
</dbReference>
<dbReference type="EMBL" id="CP054493">
    <property type="protein sequence ID" value="QOY55764.1"/>
    <property type="molecule type" value="Genomic_DNA"/>
</dbReference>
<dbReference type="InterPro" id="IPR015904">
    <property type="entry name" value="Sulphide_quinone_reductase"/>
</dbReference>
<evidence type="ECO:0000313" key="3">
    <source>
        <dbReference type="Proteomes" id="UP000593836"/>
    </source>
</evidence>
<protein>
    <submittedName>
        <fullName evidence="2">NAD(P)/FAD-dependent oxidoreductase</fullName>
    </submittedName>
</protein>
<reference evidence="2 3" key="1">
    <citation type="submission" date="2020-05" db="EMBL/GenBank/DDBJ databases">
        <title>Sulfurimonas marisnigri, sp. nov., and Sulfurimonas baltica, sp. nov., manganese oxide reducing chemolithoautotrophs of the class Epsilonproteobacteria isolated from the pelagic redoxclines of the Black and Baltic Seas and emended description of the genus Sulfurimonas.</title>
        <authorList>
            <person name="Henkel J.V."/>
            <person name="Laudan C."/>
            <person name="Werner J."/>
            <person name="Neu T."/>
            <person name="Plewe S."/>
            <person name="Sproer C."/>
            <person name="Bunk B."/>
            <person name="Schulz-Vogt H.N."/>
        </authorList>
    </citation>
    <scope>NUCLEOTIDE SEQUENCE [LARGE SCALE GENOMIC DNA]</scope>
    <source>
        <strain evidence="2 3">SoZ1</strain>
    </source>
</reference>
<dbReference type="Pfam" id="PF07992">
    <property type="entry name" value="Pyr_redox_2"/>
    <property type="match status" value="1"/>
</dbReference>